<evidence type="ECO:0000256" key="1">
    <source>
        <dbReference type="SAM" id="MobiDB-lite"/>
    </source>
</evidence>
<evidence type="ECO:0000313" key="2">
    <source>
        <dbReference type="EMBL" id="UQC89248.1"/>
    </source>
</evidence>
<dbReference type="EMBL" id="CP019480">
    <property type="protein sequence ID" value="UQC89248.1"/>
    <property type="molecule type" value="Genomic_DNA"/>
</dbReference>
<dbReference type="RefSeq" id="XP_049150849.1">
    <property type="nucleotide sequence ID" value="XM_049293703.1"/>
</dbReference>
<keyword evidence="3" id="KW-1185">Reference proteome</keyword>
<feature type="region of interest" description="Disordered" evidence="1">
    <location>
        <begin position="1"/>
        <end position="36"/>
    </location>
</feature>
<proteinExistence type="predicted"/>
<name>A0A9Q8T4V4_9PEZI</name>
<dbReference type="KEGG" id="clup:CLUP02_14777"/>
<organism evidence="2 3">
    <name type="scientific">Colletotrichum lupini</name>
    <dbReference type="NCBI Taxonomy" id="145971"/>
    <lineage>
        <taxon>Eukaryota</taxon>
        <taxon>Fungi</taxon>
        <taxon>Dikarya</taxon>
        <taxon>Ascomycota</taxon>
        <taxon>Pezizomycotina</taxon>
        <taxon>Sordariomycetes</taxon>
        <taxon>Hypocreomycetidae</taxon>
        <taxon>Glomerellales</taxon>
        <taxon>Glomerellaceae</taxon>
        <taxon>Colletotrichum</taxon>
        <taxon>Colletotrichum acutatum species complex</taxon>
    </lineage>
</organism>
<dbReference type="Proteomes" id="UP000830671">
    <property type="component" value="Chromosome 8"/>
</dbReference>
<gene>
    <name evidence="2" type="ORF">CLUP02_14777</name>
</gene>
<sequence length="159" mass="17534">MAQGLSGWQNRSSSDKVRNAKAPGEGGARSRTRNKKRMSWSIASHWYQVTICLARRRVLLQTPTLFDIPYLSAGQEIDSLRGRLHPLHVQDCYTQVWILSSSPPSAEVLQTSSTLPYCTPSRITNPSIQIPSSNHLSAPAPHTAVFQGTRGLAPCLPRT</sequence>
<protein>
    <submittedName>
        <fullName evidence="2">Uncharacterized protein</fullName>
    </submittedName>
</protein>
<accession>A0A9Q8T4V4</accession>
<evidence type="ECO:0000313" key="3">
    <source>
        <dbReference type="Proteomes" id="UP000830671"/>
    </source>
</evidence>
<dbReference type="AlphaFoldDB" id="A0A9Q8T4V4"/>
<dbReference type="GeneID" id="73348713"/>
<reference evidence="2" key="1">
    <citation type="journal article" date="2021" name="Mol. Plant Microbe Interact.">
        <title>Complete Genome Sequence of the Plant-Pathogenic Fungus Colletotrichum lupini.</title>
        <authorList>
            <person name="Baroncelli R."/>
            <person name="Pensec F."/>
            <person name="Da Lio D."/>
            <person name="Boufleur T."/>
            <person name="Vicente I."/>
            <person name="Sarrocco S."/>
            <person name="Picot A."/>
            <person name="Baraldi E."/>
            <person name="Sukno S."/>
            <person name="Thon M."/>
            <person name="Le Floch G."/>
        </authorList>
    </citation>
    <scope>NUCLEOTIDE SEQUENCE</scope>
    <source>
        <strain evidence="2">IMI 504893</strain>
    </source>
</reference>
<feature type="compositionally biased region" description="Polar residues" evidence="1">
    <location>
        <begin position="1"/>
        <end position="12"/>
    </location>
</feature>